<dbReference type="Proteomes" id="UP001140510">
    <property type="component" value="Unassembled WGS sequence"/>
</dbReference>
<feature type="transmembrane region" description="Helical" evidence="7">
    <location>
        <begin position="95"/>
        <end position="111"/>
    </location>
</feature>
<dbReference type="EMBL" id="JAPEVA010000022">
    <property type="protein sequence ID" value="KAJ4407164.1"/>
    <property type="molecule type" value="Genomic_DNA"/>
</dbReference>
<dbReference type="InterPro" id="IPR036259">
    <property type="entry name" value="MFS_trans_sf"/>
</dbReference>
<sequence>MAPLTNTDSLQKDAGAIEVEKVASLDVGNVPKDVSIPLTDEEKRIVKRATRKTDWRLIPILGACYSISAIDRINISAARIAGMDIELGFRVGDRYSIALLVFFITYFIFEIPSNVVLRKVGAANWLAFLCMSWGLVTFGAGFAKKWTDIVVCRLLLGLFEAGFFPGSVYLISCWYTRFEVQKRLAAFYSINVMANGFGSILAYGCMQLSGRNGWLGWRWIFIINGAMTMFLAVLGRILIVDFPDKVHKSRFPFLKPAEVASIQAKLERDRRDAEYDALTVSKFLSACARWELWVFALKFFAVTTIVYALAFFIPIILQGMGYSVGMTFLLSAPPAVAAVPWIMLCSWAADKYHLRSPFIILQCVLGIVGLMIVAYAKNNGARYFGIFMGLAGANANIPTALAWQANNIRGQSLRMVASGLQVGFGAIGGIYASTVFMQKEAPTYRTGLWAVTGAQLYLIVSTLSMICHYWRQNKKADRGEVVLEGMEDFRIHHSPNQPPTTNITMSAPQQGRQSPEPETQSDAQKGQQAQPNQQGGETETQQKSDDSKNSLPSNPEHILAKHSEETTSKKV</sequence>
<comment type="subcellular location">
    <subcellularLocation>
        <location evidence="1">Membrane</location>
        <topology evidence="1">Multi-pass membrane protein</topology>
    </subcellularLocation>
</comment>
<proteinExistence type="predicted"/>
<dbReference type="FunFam" id="1.20.1250.20:FF:000018">
    <property type="entry name" value="MFS transporter permease"/>
    <property type="match status" value="1"/>
</dbReference>
<dbReference type="PANTHER" id="PTHR43791:SF3">
    <property type="entry name" value="MAJOR FACILITATOR SUPERFAMILY (MFS) PROFILE DOMAIN-CONTAINING PROTEIN"/>
    <property type="match status" value="1"/>
</dbReference>
<dbReference type="PROSITE" id="PS50850">
    <property type="entry name" value="MFS"/>
    <property type="match status" value="1"/>
</dbReference>
<organism evidence="9 10">
    <name type="scientific">Didymella pomorum</name>
    <dbReference type="NCBI Taxonomy" id="749634"/>
    <lineage>
        <taxon>Eukaryota</taxon>
        <taxon>Fungi</taxon>
        <taxon>Dikarya</taxon>
        <taxon>Ascomycota</taxon>
        <taxon>Pezizomycotina</taxon>
        <taxon>Dothideomycetes</taxon>
        <taxon>Pleosporomycetidae</taxon>
        <taxon>Pleosporales</taxon>
        <taxon>Pleosporineae</taxon>
        <taxon>Didymellaceae</taxon>
        <taxon>Didymella</taxon>
    </lineage>
</organism>
<evidence type="ECO:0000313" key="10">
    <source>
        <dbReference type="Proteomes" id="UP001140510"/>
    </source>
</evidence>
<evidence type="ECO:0000256" key="5">
    <source>
        <dbReference type="ARBA" id="ARBA00023136"/>
    </source>
</evidence>
<feature type="transmembrane region" description="Helical" evidence="7">
    <location>
        <begin position="184"/>
        <end position="204"/>
    </location>
</feature>
<protein>
    <recommendedName>
        <fullName evidence="8">Major facilitator superfamily (MFS) profile domain-containing protein</fullName>
    </recommendedName>
</protein>
<evidence type="ECO:0000256" key="3">
    <source>
        <dbReference type="ARBA" id="ARBA00022692"/>
    </source>
</evidence>
<dbReference type="Gene3D" id="1.20.1250.20">
    <property type="entry name" value="MFS general substrate transporter like domains"/>
    <property type="match status" value="2"/>
</dbReference>
<feature type="region of interest" description="Disordered" evidence="6">
    <location>
        <begin position="491"/>
        <end position="571"/>
    </location>
</feature>
<feature type="domain" description="Major facilitator superfamily (MFS) profile" evidence="8">
    <location>
        <begin position="57"/>
        <end position="476"/>
    </location>
</feature>
<dbReference type="Pfam" id="PF07690">
    <property type="entry name" value="MFS_1"/>
    <property type="match status" value="1"/>
</dbReference>
<feature type="transmembrane region" description="Helical" evidence="7">
    <location>
        <begin position="123"/>
        <end position="142"/>
    </location>
</feature>
<reference evidence="9" key="1">
    <citation type="submission" date="2022-10" db="EMBL/GenBank/DDBJ databases">
        <title>Tapping the CABI collections for fungal endophytes: first genome assemblies for Collariella, Neodidymelliopsis, Ascochyta clinopodiicola, Didymella pomorum, Didymosphaeria variabile, Neocosmospora piperis and Neocucurbitaria cava.</title>
        <authorList>
            <person name="Hill R."/>
        </authorList>
    </citation>
    <scope>NUCLEOTIDE SEQUENCE</scope>
    <source>
        <strain evidence="9">IMI 355091</strain>
    </source>
</reference>
<dbReference type="AlphaFoldDB" id="A0A9W9D8L6"/>
<evidence type="ECO:0000256" key="1">
    <source>
        <dbReference type="ARBA" id="ARBA00004141"/>
    </source>
</evidence>
<evidence type="ECO:0000259" key="8">
    <source>
        <dbReference type="PROSITE" id="PS50850"/>
    </source>
</evidence>
<keyword evidence="3 7" id="KW-0812">Transmembrane</keyword>
<dbReference type="GO" id="GO:0016020">
    <property type="term" value="C:membrane"/>
    <property type="evidence" value="ECO:0007669"/>
    <property type="project" value="UniProtKB-SubCell"/>
</dbReference>
<feature type="transmembrane region" description="Helical" evidence="7">
    <location>
        <begin position="415"/>
        <end position="436"/>
    </location>
</feature>
<feature type="compositionally biased region" description="Polar residues" evidence="6">
    <location>
        <begin position="499"/>
        <end position="523"/>
    </location>
</feature>
<evidence type="ECO:0000256" key="2">
    <source>
        <dbReference type="ARBA" id="ARBA00022448"/>
    </source>
</evidence>
<feature type="transmembrane region" description="Helical" evidence="7">
    <location>
        <begin position="382"/>
        <end position="403"/>
    </location>
</feature>
<gene>
    <name evidence="9" type="ORF">N0V91_004046</name>
</gene>
<feature type="transmembrane region" description="Helical" evidence="7">
    <location>
        <begin position="154"/>
        <end position="172"/>
    </location>
</feature>
<evidence type="ECO:0000313" key="9">
    <source>
        <dbReference type="EMBL" id="KAJ4407164.1"/>
    </source>
</evidence>
<feature type="transmembrane region" description="Helical" evidence="7">
    <location>
        <begin position="216"/>
        <end position="239"/>
    </location>
</feature>
<evidence type="ECO:0000256" key="7">
    <source>
        <dbReference type="SAM" id="Phobius"/>
    </source>
</evidence>
<dbReference type="OrthoDB" id="3639251at2759"/>
<evidence type="ECO:0000256" key="4">
    <source>
        <dbReference type="ARBA" id="ARBA00022989"/>
    </source>
</evidence>
<comment type="caution">
    <text evidence="9">The sequence shown here is derived from an EMBL/GenBank/DDBJ whole genome shotgun (WGS) entry which is preliminary data.</text>
</comment>
<dbReference type="GO" id="GO:0022857">
    <property type="term" value="F:transmembrane transporter activity"/>
    <property type="evidence" value="ECO:0007669"/>
    <property type="project" value="InterPro"/>
</dbReference>
<feature type="transmembrane region" description="Helical" evidence="7">
    <location>
        <begin position="322"/>
        <end position="344"/>
    </location>
</feature>
<keyword evidence="2" id="KW-0813">Transport</keyword>
<accession>A0A9W9D8L6</accession>
<dbReference type="SUPFAM" id="SSF103473">
    <property type="entry name" value="MFS general substrate transporter"/>
    <property type="match status" value="1"/>
</dbReference>
<keyword evidence="5 7" id="KW-0472">Membrane</keyword>
<dbReference type="InterPro" id="IPR020846">
    <property type="entry name" value="MFS_dom"/>
</dbReference>
<feature type="transmembrane region" description="Helical" evidence="7">
    <location>
        <begin position="292"/>
        <end position="316"/>
    </location>
</feature>
<dbReference type="InterPro" id="IPR011701">
    <property type="entry name" value="MFS"/>
</dbReference>
<keyword evidence="10" id="KW-1185">Reference proteome</keyword>
<keyword evidence="4 7" id="KW-1133">Transmembrane helix</keyword>
<dbReference type="FunFam" id="1.20.1250.20:FF:000013">
    <property type="entry name" value="MFS general substrate transporter"/>
    <property type="match status" value="1"/>
</dbReference>
<name>A0A9W9D8L6_9PLEO</name>
<feature type="transmembrane region" description="Helical" evidence="7">
    <location>
        <begin position="356"/>
        <end position="376"/>
    </location>
</feature>
<feature type="compositionally biased region" description="Low complexity" evidence="6">
    <location>
        <begin position="524"/>
        <end position="536"/>
    </location>
</feature>
<dbReference type="PANTHER" id="PTHR43791">
    <property type="entry name" value="PERMEASE-RELATED"/>
    <property type="match status" value="1"/>
</dbReference>
<evidence type="ECO:0000256" key="6">
    <source>
        <dbReference type="SAM" id="MobiDB-lite"/>
    </source>
</evidence>
<feature type="transmembrane region" description="Helical" evidence="7">
    <location>
        <begin position="448"/>
        <end position="470"/>
    </location>
</feature>
<feature type="compositionally biased region" description="Basic and acidic residues" evidence="6">
    <location>
        <begin position="558"/>
        <end position="571"/>
    </location>
</feature>